<sequence length="77" mass="8997">MEPYIGHFPLVSTGWRPDWAILMCVVYFGELLALPESVSDEFKSFVECCLQKESSKRCSVTQLLAYLFFYKDPKFNF</sequence>
<dbReference type="InParanoid" id="A0A2P5A4V9"/>
<name>A0A2P5A4V9_TREOI</name>
<dbReference type="AlphaFoldDB" id="A0A2P5A4V9"/>
<evidence type="ECO:0000313" key="1">
    <source>
        <dbReference type="EMBL" id="PON31549.1"/>
    </source>
</evidence>
<keyword evidence="1" id="KW-0808">Transferase</keyword>
<keyword evidence="1" id="KW-0418">Kinase</keyword>
<evidence type="ECO:0000313" key="2">
    <source>
        <dbReference type="Proteomes" id="UP000237000"/>
    </source>
</evidence>
<dbReference type="GO" id="GO:0016301">
    <property type="term" value="F:kinase activity"/>
    <property type="evidence" value="ECO:0007669"/>
    <property type="project" value="UniProtKB-KW"/>
</dbReference>
<gene>
    <name evidence="1" type="ORF">TorRG33x02_357550</name>
</gene>
<dbReference type="InterPro" id="IPR011009">
    <property type="entry name" value="Kinase-like_dom_sf"/>
</dbReference>
<protein>
    <submittedName>
        <fullName evidence="1">Tyrosine-protein kinase</fullName>
    </submittedName>
</protein>
<dbReference type="Proteomes" id="UP000237000">
    <property type="component" value="Unassembled WGS sequence"/>
</dbReference>
<keyword evidence="2" id="KW-1185">Reference proteome</keyword>
<dbReference type="SUPFAM" id="SSF56112">
    <property type="entry name" value="Protein kinase-like (PK-like)"/>
    <property type="match status" value="1"/>
</dbReference>
<dbReference type="OrthoDB" id="912997at2759"/>
<dbReference type="Gene3D" id="1.10.510.10">
    <property type="entry name" value="Transferase(Phosphotransferase) domain 1"/>
    <property type="match status" value="1"/>
</dbReference>
<organism evidence="1 2">
    <name type="scientific">Trema orientale</name>
    <name type="common">Charcoal tree</name>
    <name type="synonym">Celtis orientalis</name>
    <dbReference type="NCBI Taxonomy" id="63057"/>
    <lineage>
        <taxon>Eukaryota</taxon>
        <taxon>Viridiplantae</taxon>
        <taxon>Streptophyta</taxon>
        <taxon>Embryophyta</taxon>
        <taxon>Tracheophyta</taxon>
        <taxon>Spermatophyta</taxon>
        <taxon>Magnoliopsida</taxon>
        <taxon>eudicotyledons</taxon>
        <taxon>Gunneridae</taxon>
        <taxon>Pentapetalae</taxon>
        <taxon>rosids</taxon>
        <taxon>fabids</taxon>
        <taxon>Rosales</taxon>
        <taxon>Cannabaceae</taxon>
        <taxon>Trema</taxon>
    </lineage>
</organism>
<accession>A0A2P5A4V9</accession>
<proteinExistence type="predicted"/>
<comment type="caution">
    <text evidence="1">The sequence shown here is derived from an EMBL/GenBank/DDBJ whole genome shotgun (WGS) entry which is preliminary data.</text>
</comment>
<dbReference type="EMBL" id="JXTC01001312">
    <property type="protein sequence ID" value="PON31549.1"/>
    <property type="molecule type" value="Genomic_DNA"/>
</dbReference>
<reference evidence="2" key="1">
    <citation type="submission" date="2016-06" db="EMBL/GenBank/DDBJ databases">
        <title>Parallel loss of symbiosis genes in relatives of nitrogen-fixing non-legume Parasponia.</title>
        <authorList>
            <person name="Van Velzen R."/>
            <person name="Holmer R."/>
            <person name="Bu F."/>
            <person name="Rutten L."/>
            <person name="Van Zeijl A."/>
            <person name="Liu W."/>
            <person name="Santuari L."/>
            <person name="Cao Q."/>
            <person name="Sharma T."/>
            <person name="Shen D."/>
            <person name="Roswanjaya Y."/>
            <person name="Wardhani T."/>
            <person name="Kalhor M.S."/>
            <person name="Jansen J."/>
            <person name="Van den Hoogen J."/>
            <person name="Gungor B."/>
            <person name="Hartog M."/>
            <person name="Hontelez J."/>
            <person name="Verver J."/>
            <person name="Yang W.-C."/>
            <person name="Schijlen E."/>
            <person name="Repin R."/>
            <person name="Schilthuizen M."/>
            <person name="Schranz E."/>
            <person name="Heidstra R."/>
            <person name="Miyata K."/>
            <person name="Fedorova E."/>
            <person name="Kohlen W."/>
            <person name="Bisseling T."/>
            <person name="Smit S."/>
            <person name="Geurts R."/>
        </authorList>
    </citation>
    <scope>NUCLEOTIDE SEQUENCE [LARGE SCALE GENOMIC DNA]</scope>
    <source>
        <strain evidence="2">cv. RG33-2</strain>
    </source>
</reference>
<dbReference type="STRING" id="63057.A0A2P5A4V9"/>